<feature type="compositionally biased region" description="Polar residues" evidence="1">
    <location>
        <begin position="292"/>
        <end position="305"/>
    </location>
</feature>
<sequence length="526" mass="56851">MQHCVSEAKVSFLRRLCHHIVQVSCLVNNPDELLTDIPPDELLDFDLETVFNLANVSLKSKKFSRQLGRAISMKTPRRIAAAWSGSGHPGGRSNALSVDRIAASKGANTMTAVQHYSPLPETEIGPHRETSNAPSTPLLSAKPNIDPESMVSSETDAIDHLTIRPSSSSPSSTPLEKQPTSSTFLQPIAPPLPLSQSATKQIRGSEKLWLEHEVPEFASDAEDDTVNGGDADEYDLVSIDSSSNMGPWPAFLPRPLSRRPTRLGTVDTPSTSSLRSTYSLDPHAVSGKQEHQSTSATLTKFNRSSAGGGLGGDSATRKSICRSMLDGLRTLRRSLADPKFTAAETGLARGRKSVSGYDLACRPRVPIAETEVPNGPLPLIRQSTAAPGNCLPPKTHHRAELLGSNGHHEGSPNDSASSHSIGSWNSLITLDEEVEEDEDCASARRRRCGHLSKTPVETCSLILPSSSSDHKKRSFGSRTRSSKSTKKRGVFLLGSAIFHKPVGAEGYQSDLASRRDSFFKRGFLRK</sequence>
<protein>
    <submittedName>
        <fullName evidence="2">Uncharacterized protein</fullName>
    </submittedName>
</protein>
<keyword evidence="3" id="KW-1185">Reference proteome</keyword>
<organism evidence="2 3">
    <name type="scientific">Dibothriocephalus latus</name>
    <name type="common">Fish tapeworm</name>
    <name type="synonym">Diphyllobothrium latum</name>
    <dbReference type="NCBI Taxonomy" id="60516"/>
    <lineage>
        <taxon>Eukaryota</taxon>
        <taxon>Metazoa</taxon>
        <taxon>Spiralia</taxon>
        <taxon>Lophotrochozoa</taxon>
        <taxon>Platyhelminthes</taxon>
        <taxon>Cestoda</taxon>
        <taxon>Eucestoda</taxon>
        <taxon>Diphyllobothriidea</taxon>
        <taxon>Diphyllobothriidae</taxon>
        <taxon>Dibothriocephalus</taxon>
    </lineage>
</organism>
<evidence type="ECO:0000313" key="3">
    <source>
        <dbReference type="Proteomes" id="UP000281553"/>
    </source>
</evidence>
<accession>A0A3P7LXA8</accession>
<evidence type="ECO:0000256" key="1">
    <source>
        <dbReference type="SAM" id="MobiDB-lite"/>
    </source>
</evidence>
<feature type="compositionally biased region" description="Polar residues" evidence="1">
    <location>
        <begin position="267"/>
        <end position="279"/>
    </location>
</feature>
<gene>
    <name evidence="2" type="ORF">DILT_LOCUS10569</name>
</gene>
<proteinExistence type="predicted"/>
<dbReference type="EMBL" id="UYRU01060219">
    <property type="protein sequence ID" value="VDN14738.1"/>
    <property type="molecule type" value="Genomic_DNA"/>
</dbReference>
<dbReference type="AlphaFoldDB" id="A0A3P7LXA8"/>
<feature type="region of interest" description="Disordered" evidence="1">
    <location>
        <begin position="462"/>
        <end position="486"/>
    </location>
</feature>
<evidence type="ECO:0000313" key="2">
    <source>
        <dbReference type="EMBL" id="VDN14738.1"/>
    </source>
</evidence>
<feature type="compositionally biased region" description="Polar residues" evidence="1">
    <location>
        <begin position="412"/>
        <end position="421"/>
    </location>
</feature>
<feature type="compositionally biased region" description="Polar residues" evidence="1">
    <location>
        <begin position="173"/>
        <end position="185"/>
    </location>
</feature>
<feature type="compositionally biased region" description="Basic residues" evidence="1">
    <location>
        <begin position="470"/>
        <end position="486"/>
    </location>
</feature>
<feature type="region of interest" description="Disordered" evidence="1">
    <location>
        <begin position="384"/>
        <end position="421"/>
    </location>
</feature>
<dbReference type="OrthoDB" id="9997817at2759"/>
<dbReference type="Proteomes" id="UP000281553">
    <property type="component" value="Unassembled WGS sequence"/>
</dbReference>
<reference evidence="2 3" key="1">
    <citation type="submission" date="2018-11" db="EMBL/GenBank/DDBJ databases">
        <authorList>
            <consortium name="Pathogen Informatics"/>
        </authorList>
    </citation>
    <scope>NUCLEOTIDE SEQUENCE [LARGE SCALE GENOMIC DNA]</scope>
</reference>
<name>A0A3P7LXA8_DIBLA</name>
<feature type="region of interest" description="Disordered" evidence="1">
    <location>
        <begin position="252"/>
        <end position="316"/>
    </location>
</feature>
<feature type="region of interest" description="Disordered" evidence="1">
    <location>
        <begin position="119"/>
        <end position="200"/>
    </location>
</feature>